<dbReference type="PANTHER" id="PTHR30250">
    <property type="entry name" value="PST FAMILY PREDICTED COLANIC ACID TRANSPORTER"/>
    <property type="match status" value="1"/>
</dbReference>
<keyword evidence="4 6" id="KW-1133">Transmembrane helix</keyword>
<evidence type="ECO:0000256" key="3">
    <source>
        <dbReference type="ARBA" id="ARBA00022692"/>
    </source>
</evidence>
<feature type="transmembrane region" description="Helical" evidence="6">
    <location>
        <begin position="340"/>
        <end position="360"/>
    </location>
</feature>
<sequence>MSAAVHEPAAASENPTFVRNSFFSVISGIMSSFAGFASGIIVARILGVSGTGTIAMALWMVFAAVTLSDWGLTGALARFLPPARGNPAETRQVTTYLVWAFWASVASGLLLLAGAMALWWPEAFTIEAWRGEHGTLSFGLIAFCFVIHMANSFGYHYLRGIERFGTIATYSISGSVAQIGIVLVGSMLFGPSGAMIAYIVGSLPLAIITFRLALRGRPIRGDYRRRVTRYSATLWVAGLLSPLLWTRVDLILVERLQGLNAAGLFTAAAAFSALLIQICVMLCGAVLPHLSAAGEQGRRATSSATLKAVLFLLMPMVFGTAAIAPRLIPLVYGPDFASAGLPAVILALAAGGSVITIALSNVMNALDQNAKLVIGGATGCVLTIALGLALIPHYGIMGAAAARFGAQATVACITLYQLNRVQPGTVSWSWFRPIAVASIWCALTAAGILHLWPSDYALILAVPAGGLVYLALCRILLKLDEADIRLLGLKPSSSAGRAASMMTKFMRA</sequence>
<keyword evidence="5 6" id="KW-0472">Membrane</keyword>
<organism evidence="7 8">
    <name type="scientific">Sphingobium phenoxybenzoativorans</name>
    <dbReference type="NCBI Taxonomy" id="1592790"/>
    <lineage>
        <taxon>Bacteria</taxon>
        <taxon>Pseudomonadati</taxon>
        <taxon>Pseudomonadota</taxon>
        <taxon>Alphaproteobacteria</taxon>
        <taxon>Sphingomonadales</taxon>
        <taxon>Sphingomonadaceae</taxon>
        <taxon>Sphingobium</taxon>
    </lineage>
</organism>
<gene>
    <name evidence="7" type="ORF">KFK14_11635</name>
</gene>
<feature type="transmembrane region" description="Helical" evidence="6">
    <location>
        <begin position="226"/>
        <end position="245"/>
    </location>
</feature>
<feature type="transmembrane region" description="Helical" evidence="6">
    <location>
        <begin position="170"/>
        <end position="189"/>
    </location>
</feature>
<keyword evidence="3 6" id="KW-0812">Transmembrane</keyword>
<dbReference type="AlphaFoldDB" id="A0A975Q3W8"/>
<keyword evidence="2" id="KW-1003">Cell membrane</keyword>
<evidence type="ECO:0000313" key="7">
    <source>
        <dbReference type="EMBL" id="QUT07977.1"/>
    </source>
</evidence>
<feature type="transmembrane region" description="Helical" evidence="6">
    <location>
        <begin position="195"/>
        <end position="214"/>
    </location>
</feature>
<proteinExistence type="predicted"/>
<dbReference type="Proteomes" id="UP000681425">
    <property type="component" value="Chromosome"/>
</dbReference>
<comment type="subcellular location">
    <subcellularLocation>
        <location evidence="1">Cell membrane</location>
        <topology evidence="1">Multi-pass membrane protein</topology>
    </subcellularLocation>
</comment>
<dbReference type="GO" id="GO:0005886">
    <property type="term" value="C:plasma membrane"/>
    <property type="evidence" value="ECO:0007669"/>
    <property type="project" value="UniProtKB-SubCell"/>
</dbReference>
<evidence type="ECO:0000256" key="6">
    <source>
        <dbReference type="SAM" id="Phobius"/>
    </source>
</evidence>
<feature type="transmembrane region" description="Helical" evidence="6">
    <location>
        <begin position="458"/>
        <end position="477"/>
    </location>
</feature>
<reference evidence="7" key="1">
    <citation type="submission" date="2021-04" db="EMBL/GenBank/DDBJ databases">
        <title>Isolation of p-tert-butylphenol degrading bacteria Sphingobium phenoxybenzoativorans Tas13 from active sludge.</title>
        <authorList>
            <person name="Li Y."/>
        </authorList>
    </citation>
    <scope>NUCLEOTIDE SEQUENCE</scope>
    <source>
        <strain evidence="7">Tas13</strain>
    </source>
</reference>
<dbReference type="KEGG" id="spph:KFK14_11635"/>
<accession>A0A975Q3W8</accession>
<feature type="transmembrane region" description="Helical" evidence="6">
    <location>
        <begin position="22"/>
        <end position="47"/>
    </location>
</feature>
<dbReference type="Pfam" id="PF01943">
    <property type="entry name" value="Polysacc_synt"/>
    <property type="match status" value="1"/>
</dbReference>
<evidence type="ECO:0000313" key="8">
    <source>
        <dbReference type="Proteomes" id="UP000681425"/>
    </source>
</evidence>
<feature type="transmembrane region" description="Helical" evidence="6">
    <location>
        <begin position="96"/>
        <end position="120"/>
    </location>
</feature>
<dbReference type="PANTHER" id="PTHR30250:SF11">
    <property type="entry name" value="O-ANTIGEN TRANSPORTER-RELATED"/>
    <property type="match status" value="1"/>
</dbReference>
<feature type="transmembrane region" description="Helical" evidence="6">
    <location>
        <begin position="308"/>
        <end position="328"/>
    </location>
</feature>
<feature type="transmembrane region" description="Helical" evidence="6">
    <location>
        <begin position="53"/>
        <end position="76"/>
    </location>
</feature>
<feature type="transmembrane region" description="Helical" evidence="6">
    <location>
        <begin position="265"/>
        <end position="287"/>
    </location>
</feature>
<evidence type="ECO:0000256" key="4">
    <source>
        <dbReference type="ARBA" id="ARBA00022989"/>
    </source>
</evidence>
<name>A0A975Q3W8_9SPHN</name>
<dbReference type="RefSeq" id="WP_212610924.1">
    <property type="nucleotide sequence ID" value="NZ_CP073910.1"/>
</dbReference>
<feature type="transmembrane region" description="Helical" evidence="6">
    <location>
        <begin position="372"/>
        <end position="394"/>
    </location>
</feature>
<feature type="transmembrane region" description="Helical" evidence="6">
    <location>
        <begin position="400"/>
        <end position="418"/>
    </location>
</feature>
<dbReference type="InterPro" id="IPR002797">
    <property type="entry name" value="Polysacc_synth"/>
</dbReference>
<keyword evidence="8" id="KW-1185">Reference proteome</keyword>
<dbReference type="EMBL" id="CP073910">
    <property type="protein sequence ID" value="QUT07977.1"/>
    <property type="molecule type" value="Genomic_DNA"/>
</dbReference>
<evidence type="ECO:0000256" key="1">
    <source>
        <dbReference type="ARBA" id="ARBA00004651"/>
    </source>
</evidence>
<feature type="transmembrane region" description="Helical" evidence="6">
    <location>
        <begin position="140"/>
        <end position="158"/>
    </location>
</feature>
<dbReference type="InterPro" id="IPR050833">
    <property type="entry name" value="Poly_Biosynth_Transport"/>
</dbReference>
<evidence type="ECO:0000256" key="5">
    <source>
        <dbReference type="ARBA" id="ARBA00023136"/>
    </source>
</evidence>
<protein>
    <submittedName>
        <fullName evidence="7">Polysaccharide biosynthesis protein</fullName>
    </submittedName>
</protein>
<feature type="transmembrane region" description="Helical" evidence="6">
    <location>
        <begin position="430"/>
        <end position="452"/>
    </location>
</feature>
<evidence type="ECO:0000256" key="2">
    <source>
        <dbReference type="ARBA" id="ARBA00022475"/>
    </source>
</evidence>